<dbReference type="EMBL" id="JH993036">
    <property type="protein sequence ID" value="EKX39814.1"/>
    <property type="molecule type" value="Genomic_DNA"/>
</dbReference>
<feature type="transmembrane region" description="Helical" evidence="8">
    <location>
        <begin position="94"/>
        <end position="112"/>
    </location>
</feature>
<dbReference type="GO" id="GO:0015250">
    <property type="term" value="F:water channel activity"/>
    <property type="evidence" value="ECO:0007669"/>
    <property type="project" value="TreeGrafter"/>
</dbReference>
<keyword evidence="3 7" id="KW-0812">Transmembrane</keyword>
<dbReference type="Gene3D" id="1.20.1080.10">
    <property type="entry name" value="Glycerol uptake facilitator protein"/>
    <property type="match status" value="1"/>
</dbReference>
<dbReference type="GeneID" id="17296536"/>
<dbReference type="KEGG" id="gtt:GUITHDRAFT_154300"/>
<dbReference type="GO" id="GO:0012505">
    <property type="term" value="C:endomembrane system"/>
    <property type="evidence" value="ECO:0007669"/>
    <property type="project" value="UniProtKB-SubCell"/>
</dbReference>
<dbReference type="GO" id="GO:0016020">
    <property type="term" value="C:membrane"/>
    <property type="evidence" value="ECO:0007669"/>
    <property type="project" value="InterPro"/>
</dbReference>
<evidence type="ECO:0000256" key="2">
    <source>
        <dbReference type="ARBA" id="ARBA00022448"/>
    </source>
</evidence>
<dbReference type="AlphaFoldDB" id="L1IVC1"/>
<dbReference type="PaxDb" id="55529-EKX39814"/>
<keyword evidence="6 8" id="KW-0472">Membrane</keyword>
<evidence type="ECO:0000256" key="3">
    <source>
        <dbReference type="ARBA" id="ARBA00022692"/>
    </source>
</evidence>
<dbReference type="PANTHER" id="PTHR45665:SF9">
    <property type="entry name" value="AQUAPORIN-8"/>
    <property type="match status" value="1"/>
</dbReference>
<evidence type="ECO:0000256" key="4">
    <source>
        <dbReference type="ARBA" id="ARBA00022737"/>
    </source>
</evidence>
<feature type="transmembrane region" description="Helical" evidence="8">
    <location>
        <begin position="42"/>
        <end position="61"/>
    </location>
</feature>
<feature type="transmembrane region" description="Helical" evidence="8">
    <location>
        <begin position="166"/>
        <end position="188"/>
    </location>
</feature>
<dbReference type="InterPro" id="IPR000425">
    <property type="entry name" value="MIP"/>
</dbReference>
<reference evidence="9 11" key="1">
    <citation type="journal article" date="2012" name="Nature">
        <title>Algal genomes reveal evolutionary mosaicism and the fate of nucleomorphs.</title>
        <authorList>
            <consortium name="DOE Joint Genome Institute"/>
            <person name="Curtis B.A."/>
            <person name="Tanifuji G."/>
            <person name="Burki F."/>
            <person name="Gruber A."/>
            <person name="Irimia M."/>
            <person name="Maruyama S."/>
            <person name="Arias M.C."/>
            <person name="Ball S.G."/>
            <person name="Gile G.H."/>
            <person name="Hirakawa Y."/>
            <person name="Hopkins J.F."/>
            <person name="Kuo A."/>
            <person name="Rensing S.A."/>
            <person name="Schmutz J."/>
            <person name="Symeonidi A."/>
            <person name="Elias M."/>
            <person name="Eveleigh R.J."/>
            <person name="Herman E.K."/>
            <person name="Klute M.J."/>
            <person name="Nakayama T."/>
            <person name="Obornik M."/>
            <person name="Reyes-Prieto A."/>
            <person name="Armbrust E.V."/>
            <person name="Aves S.J."/>
            <person name="Beiko R.G."/>
            <person name="Coutinho P."/>
            <person name="Dacks J.B."/>
            <person name="Durnford D.G."/>
            <person name="Fast N.M."/>
            <person name="Green B.R."/>
            <person name="Grisdale C.J."/>
            <person name="Hempel F."/>
            <person name="Henrissat B."/>
            <person name="Hoppner M.P."/>
            <person name="Ishida K."/>
            <person name="Kim E."/>
            <person name="Koreny L."/>
            <person name="Kroth P.G."/>
            <person name="Liu Y."/>
            <person name="Malik S.B."/>
            <person name="Maier U.G."/>
            <person name="McRose D."/>
            <person name="Mock T."/>
            <person name="Neilson J.A."/>
            <person name="Onodera N.T."/>
            <person name="Poole A.M."/>
            <person name="Pritham E.J."/>
            <person name="Richards T.A."/>
            <person name="Rocap G."/>
            <person name="Roy S.W."/>
            <person name="Sarai C."/>
            <person name="Schaack S."/>
            <person name="Shirato S."/>
            <person name="Slamovits C.H."/>
            <person name="Spencer D.F."/>
            <person name="Suzuki S."/>
            <person name="Worden A.Z."/>
            <person name="Zauner S."/>
            <person name="Barry K."/>
            <person name="Bell C."/>
            <person name="Bharti A.K."/>
            <person name="Crow J.A."/>
            <person name="Grimwood J."/>
            <person name="Kramer R."/>
            <person name="Lindquist E."/>
            <person name="Lucas S."/>
            <person name="Salamov A."/>
            <person name="McFadden G.I."/>
            <person name="Lane C.E."/>
            <person name="Keeling P.J."/>
            <person name="Gray M.W."/>
            <person name="Grigoriev I.V."/>
            <person name="Archibald J.M."/>
        </authorList>
    </citation>
    <scope>NUCLEOTIDE SEQUENCE</scope>
    <source>
        <strain evidence="9 11">CCMP2712</strain>
    </source>
</reference>
<dbReference type="EnsemblProtists" id="EKX39814">
    <property type="protein sequence ID" value="EKX39814"/>
    <property type="gene ID" value="GUITHDRAFT_154300"/>
</dbReference>
<dbReference type="GO" id="GO:0005737">
    <property type="term" value="C:cytoplasm"/>
    <property type="evidence" value="ECO:0007669"/>
    <property type="project" value="UniProtKB-ARBA"/>
</dbReference>
<evidence type="ECO:0000256" key="8">
    <source>
        <dbReference type="SAM" id="Phobius"/>
    </source>
</evidence>
<dbReference type="RefSeq" id="XP_005826794.1">
    <property type="nucleotide sequence ID" value="XM_005826737.1"/>
</dbReference>
<reference evidence="11" key="2">
    <citation type="submission" date="2012-11" db="EMBL/GenBank/DDBJ databases">
        <authorList>
            <person name="Kuo A."/>
            <person name="Curtis B.A."/>
            <person name="Tanifuji G."/>
            <person name="Burki F."/>
            <person name="Gruber A."/>
            <person name="Irimia M."/>
            <person name="Maruyama S."/>
            <person name="Arias M.C."/>
            <person name="Ball S.G."/>
            <person name="Gile G.H."/>
            <person name="Hirakawa Y."/>
            <person name="Hopkins J.F."/>
            <person name="Rensing S.A."/>
            <person name="Schmutz J."/>
            <person name="Symeonidi A."/>
            <person name="Elias M."/>
            <person name="Eveleigh R.J."/>
            <person name="Herman E.K."/>
            <person name="Klute M.J."/>
            <person name="Nakayama T."/>
            <person name="Obornik M."/>
            <person name="Reyes-Prieto A."/>
            <person name="Armbrust E.V."/>
            <person name="Aves S.J."/>
            <person name="Beiko R.G."/>
            <person name="Coutinho P."/>
            <person name="Dacks J.B."/>
            <person name="Durnford D.G."/>
            <person name="Fast N.M."/>
            <person name="Green B.R."/>
            <person name="Grisdale C."/>
            <person name="Hempe F."/>
            <person name="Henrissat B."/>
            <person name="Hoppner M.P."/>
            <person name="Ishida K.-I."/>
            <person name="Kim E."/>
            <person name="Koreny L."/>
            <person name="Kroth P.G."/>
            <person name="Liu Y."/>
            <person name="Malik S.-B."/>
            <person name="Maier U.G."/>
            <person name="McRose D."/>
            <person name="Mock T."/>
            <person name="Neilson J.A."/>
            <person name="Onodera N.T."/>
            <person name="Poole A.M."/>
            <person name="Pritham E.J."/>
            <person name="Richards T.A."/>
            <person name="Rocap G."/>
            <person name="Roy S.W."/>
            <person name="Sarai C."/>
            <person name="Schaack S."/>
            <person name="Shirato S."/>
            <person name="Slamovits C.H."/>
            <person name="Spencer D.F."/>
            <person name="Suzuki S."/>
            <person name="Worden A.Z."/>
            <person name="Zauner S."/>
            <person name="Barry K."/>
            <person name="Bell C."/>
            <person name="Bharti A.K."/>
            <person name="Crow J.A."/>
            <person name="Grimwood J."/>
            <person name="Kramer R."/>
            <person name="Lindquist E."/>
            <person name="Lucas S."/>
            <person name="Salamov A."/>
            <person name="McFadden G.I."/>
            <person name="Lane C.E."/>
            <person name="Keeling P.J."/>
            <person name="Gray M.W."/>
            <person name="Grigoriev I.V."/>
            <person name="Archibald J.M."/>
        </authorList>
    </citation>
    <scope>NUCLEOTIDE SEQUENCE</scope>
    <source>
        <strain evidence="11">CCMP2712</strain>
    </source>
</reference>
<accession>L1IVC1</accession>
<gene>
    <name evidence="9" type="ORF">GUITHDRAFT_154300</name>
</gene>
<evidence type="ECO:0000256" key="6">
    <source>
        <dbReference type="ARBA" id="ARBA00023136"/>
    </source>
</evidence>
<keyword evidence="5 8" id="KW-1133">Transmembrane helix</keyword>
<dbReference type="InterPro" id="IPR023271">
    <property type="entry name" value="Aquaporin-like"/>
</dbReference>
<feature type="transmembrane region" description="Helical" evidence="8">
    <location>
        <begin position="132"/>
        <end position="154"/>
    </location>
</feature>
<evidence type="ECO:0000256" key="1">
    <source>
        <dbReference type="ARBA" id="ARBA00004127"/>
    </source>
</evidence>
<protein>
    <recommendedName>
        <fullName evidence="12">Aquaporin</fullName>
    </recommendedName>
</protein>
<dbReference type="OrthoDB" id="3222at2759"/>
<sequence length="252" mass="26359">MQSFTEWPNEKQNQRHIAAEAIGTLLFTFIAGASAVNSESSGLLTGALGSGFALAVIIYATSGENGSGGKINPAVTAGLLITGRIDKMTAAWEMIAQFVGGFAGGILLKLALPHTDLTVPLLAMGGPATSHPLSTFIWEFMATGFLVFIIFATVVDKQTRHPNLTVTLPAPFAPLAIGLAVVVDSFAAGPFTGGAMNPARALGPAIAFWNFKNIWVYLTATFFGGIAGAVVYEKAFLEHQPPEAFEVSEASV</sequence>
<comment type="subcellular location">
    <subcellularLocation>
        <location evidence="1">Endomembrane system</location>
        <topology evidence="1">Multi-pass membrane protein</topology>
    </subcellularLocation>
</comment>
<keyword evidence="11" id="KW-1185">Reference proteome</keyword>
<evidence type="ECO:0000313" key="9">
    <source>
        <dbReference type="EMBL" id="EKX39814.1"/>
    </source>
</evidence>
<comment type="similarity">
    <text evidence="7">Belongs to the MIP/aquaporin (TC 1.A.8) family.</text>
</comment>
<dbReference type="HOGENOM" id="CLU_020019_3_4_1"/>
<dbReference type="PANTHER" id="PTHR45665">
    <property type="entry name" value="AQUAPORIN-8"/>
    <property type="match status" value="1"/>
</dbReference>
<evidence type="ECO:0000313" key="10">
    <source>
        <dbReference type="EnsemblProtists" id="EKX39814"/>
    </source>
</evidence>
<evidence type="ECO:0000313" key="11">
    <source>
        <dbReference type="Proteomes" id="UP000011087"/>
    </source>
</evidence>
<feature type="transmembrane region" description="Helical" evidence="8">
    <location>
        <begin position="214"/>
        <end position="232"/>
    </location>
</feature>
<dbReference type="Proteomes" id="UP000011087">
    <property type="component" value="Unassembled WGS sequence"/>
</dbReference>
<evidence type="ECO:0008006" key="12">
    <source>
        <dbReference type="Google" id="ProtNLM"/>
    </source>
</evidence>
<dbReference type="eggNOG" id="KOG0223">
    <property type="taxonomic scope" value="Eukaryota"/>
</dbReference>
<dbReference type="GO" id="GO:0019755">
    <property type="term" value="P:one-carbon compound transport"/>
    <property type="evidence" value="ECO:0007669"/>
    <property type="project" value="UniProtKB-ARBA"/>
</dbReference>
<dbReference type="InterPro" id="IPR034294">
    <property type="entry name" value="Aquaporin_transptr"/>
</dbReference>
<keyword evidence="4" id="KW-0677">Repeat</keyword>
<keyword evidence="2 7" id="KW-0813">Transport</keyword>
<dbReference type="Pfam" id="PF00230">
    <property type="entry name" value="MIP"/>
    <property type="match status" value="1"/>
</dbReference>
<dbReference type="PRINTS" id="PR00783">
    <property type="entry name" value="MINTRINSICP"/>
</dbReference>
<feature type="transmembrane region" description="Helical" evidence="8">
    <location>
        <begin position="17"/>
        <end position="36"/>
    </location>
</feature>
<evidence type="ECO:0000256" key="5">
    <source>
        <dbReference type="ARBA" id="ARBA00022989"/>
    </source>
</evidence>
<reference evidence="10" key="3">
    <citation type="submission" date="2015-06" db="UniProtKB">
        <authorList>
            <consortium name="EnsemblProtists"/>
        </authorList>
    </citation>
    <scope>IDENTIFICATION</scope>
</reference>
<dbReference type="OMA" id="VPTAMFY"/>
<proteinExistence type="inferred from homology"/>
<dbReference type="SUPFAM" id="SSF81338">
    <property type="entry name" value="Aquaporin-like"/>
    <property type="match status" value="1"/>
</dbReference>
<evidence type="ECO:0000256" key="7">
    <source>
        <dbReference type="RuleBase" id="RU000477"/>
    </source>
</evidence>
<dbReference type="STRING" id="905079.L1IVC1"/>
<organism evidence="9">
    <name type="scientific">Guillardia theta (strain CCMP2712)</name>
    <name type="common">Cryptophyte</name>
    <dbReference type="NCBI Taxonomy" id="905079"/>
    <lineage>
        <taxon>Eukaryota</taxon>
        <taxon>Cryptophyceae</taxon>
        <taxon>Pyrenomonadales</taxon>
        <taxon>Geminigeraceae</taxon>
        <taxon>Guillardia</taxon>
    </lineage>
</organism>
<name>L1IVC1_GUITC</name>